<comment type="caution">
    <text evidence="2">The sequence shown here is derived from an EMBL/GenBank/DDBJ whole genome shotgun (WGS) entry which is preliminary data.</text>
</comment>
<dbReference type="OrthoDB" id="6089788at2"/>
<proteinExistence type="predicted"/>
<gene>
    <name evidence="2" type="ORF">CLV83_0873</name>
</gene>
<evidence type="ECO:0000313" key="3">
    <source>
        <dbReference type="Proteomes" id="UP000294546"/>
    </source>
</evidence>
<evidence type="ECO:0000313" key="2">
    <source>
        <dbReference type="EMBL" id="TCK08780.1"/>
    </source>
</evidence>
<dbReference type="InterPro" id="IPR025906">
    <property type="entry name" value="YjfB_motility"/>
</dbReference>
<dbReference type="Proteomes" id="UP000294546">
    <property type="component" value="Unassembled WGS sequence"/>
</dbReference>
<reference evidence="2 3" key="1">
    <citation type="submission" date="2019-03" db="EMBL/GenBank/DDBJ databases">
        <title>Genomic Encyclopedia of Archaeal and Bacterial Type Strains, Phase II (KMG-II): from individual species to whole genera.</title>
        <authorList>
            <person name="Goeker M."/>
        </authorList>
    </citation>
    <scope>NUCLEOTIDE SEQUENCE [LARGE SCALE GENOMIC DNA]</scope>
    <source>
        <strain evidence="2 3">DSM 27697</strain>
    </source>
</reference>
<keyword evidence="3" id="KW-1185">Reference proteome</keyword>
<dbReference type="Pfam" id="PF14070">
    <property type="entry name" value="YjfB_motility"/>
    <property type="match status" value="1"/>
</dbReference>
<dbReference type="EMBL" id="SMFU01000007">
    <property type="protein sequence ID" value="TCK08780.1"/>
    <property type="molecule type" value="Genomic_DNA"/>
</dbReference>
<feature type="region of interest" description="Disordered" evidence="1">
    <location>
        <begin position="45"/>
        <end position="64"/>
    </location>
</feature>
<name>A0A4R1GNH4_9GAMM</name>
<dbReference type="AlphaFoldDB" id="A0A4R1GNH4"/>
<evidence type="ECO:0000256" key="1">
    <source>
        <dbReference type="SAM" id="MobiDB-lite"/>
    </source>
</evidence>
<protein>
    <submittedName>
        <fullName evidence="2">Putative motility protein YjfB-like</fullName>
    </submittedName>
</protein>
<dbReference type="RefSeq" id="WP_132288009.1">
    <property type="nucleotide sequence ID" value="NZ_SMFU01000007.1"/>
</dbReference>
<sequence>MDIAGTATSLSQLDMATQHATKMTKMANDQIDMQGQQVMQLLQSTTTRPVDPSSPLGQNIDIEV</sequence>
<accession>A0A4R1GNH4</accession>
<organism evidence="2 3">
    <name type="scientific">Marinobacterium mangrovicola</name>
    <dbReference type="NCBI Taxonomy" id="1476959"/>
    <lineage>
        <taxon>Bacteria</taxon>
        <taxon>Pseudomonadati</taxon>
        <taxon>Pseudomonadota</taxon>
        <taxon>Gammaproteobacteria</taxon>
        <taxon>Oceanospirillales</taxon>
        <taxon>Oceanospirillaceae</taxon>
        <taxon>Marinobacterium</taxon>
    </lineage>
</organism>